<protein>
    <submittedName>
        <fullName evidence="4">Nucleoside ABC transporter ATP-binding protein</fullName>
    </submittedName>
</protein>
<evidence type="ECO:0000313" key="5">
    <source>
        <dbReference type="Proteomes" id="UP000256388"/>
    </source>
</evidence>
<dbReference type="InterPro" id="IPR027417">
    <property type="entry name" value="P-loop_NTPase"/>
</dbReference>
<dbReference type="AlphaFoldDB" id="A0A347ZUI2"/>
<gene>
    <name evidence="4" type="ORF">DFR64_0308</name>
</gene>
<evidence type="ECO:0000259" key="3">
    <source>
        <dbReference type="PROSITE" id="PS50893"/>
    </source>
</evidence>
<feature type="domain" description="ABC transporter" evidence="3">
    <location>
        <begin position="3"/>
        <end position="237"/>
    </location>
</feature>
<dbReference type="SUPFAM" id="SSF52540">
    <property type="entry name" value="P-loop containing nucleoside triphosphate hydrolases"/>
    <property type="match status" value="2"/>
</dbReference>
<evidence type="ECO:0000256" key="1">
    <source>
        <dbReference type="ARBA" id="ARBA00022741"/>
    </source>
</evidence>
<comment type="caution">
    <text evidence="4">The sequence shown here is derived from an EMBL/GenBank/DDBJ whole genome shotgun (WGS) entry which is preliminary data.</text>
</comment>
<dbReference type="Gene3D" id="3.40.50.300">
    <property type="entry name" value="P-loop containing nucleotide triphosphate hydrolases"/>
    <property type="match status" value="2"/>
</dbReference>
<dbReference type="SMART" id="SM00382">
    <property type="entry name" value="AAA"/>
    <property type="match status" value="2"/>
</dbReference>
<dbReference type="PROSITE" id="PS50893">
    <property type="entry name" value="ABC_TRANSPORTER_2"/>
    <property type="match status" value="2"/>
</dbReference>
<dbReference type="EMBL" id="QUMS01000001">
    <property type="protein sequence ID" value="REG10450.1"/>
    <property type="molecule type" value="Genomic_DNA"/>
</dbReference>
<dbReference type="GO" id="GO:0005524">
    <property type="term" value="F:ATP binding"/>
    <property type="evidence" value="ECO:0007669"/>
    <property type="project" value="UniProtKB-KW"/>
</dbReference>
<dbReference type="GO" id="GO:0016887">
    <property type="term" value="F:ATP hydrolysis activity"/>
    <property type="evidence" value="ECO:0007669"/>
    <property type="project" value="InterPro"/>
</dbReference>
<dbReference type="PANTHER" id="PTHR43790">
    <property type="entry name" value="CARBOHYDRATE TRANSPORT ATP-BINDING PROTEIN MG119-RELATED"/>
    <property type="match status" value="1"/>
</dbReference>
<organism evidence="4 5">
    <name type="scientific">Pelolinea submarina</name>
    <dbReference type="NCBI Taxonomy" id="913107"/>
    <lineage>
        <taxon>Bacteria</taxon>
        <taxon>Bacillati</taxon>
        <taxon>Chloroflexota</taxon>
        <taxon>Anaerolineae</taxon>
        <taxon>Anaerolineales</taxon>
        <taxon>Anaerolineaceae</taxon>
        <taxon>Pelolinea</taxon>
    </lineage>
</organism>
<reference evidence="4 5" key="1">
    <citation type="submission" date="2018-08" db="EMBL/GenBank/DDBJ databases">
        <title>Genomic Encyclopedia of Type Strains, Phase IV (KMG-IV): sequencing the most valuable type-strain genomes for metagenomic binning, comparative biology and taxonomic classification.</title>
        <authorList>
            <person name="Goeker M."/>
        </authorList>
    </citation>
    <scope>NUCLEOTIDE SEQUENCE [LARGE SCALE GENOMIC DNA]</scope>
    <source>
        <strain evidence="4 5">DSM 23923</strain>
    </source>
</reference>
<keyword evidence="5" id="KW-1185">Reference proteome</keyword>
<keyword evidence="1" id="KW-0547">Nucleotide-binding</keyword>
<name>A0A347ZUI2_9CHLR</name>
<accession>A0A347ZUI2</accession>
<feature type="domain" description="ABC transporter" evidence="3">
    <location>
        <begin position="245"/>
        <end position="487"/>
    </location>
</feature>
<keyword evidence="2 4" id="KW-0067">ATP-binding</keyword>
<dbReference type="InterPro" id="IPR003439">
    <property type="entry name" value="ABC_transporter-like_ATP-bd"/>
</dbReference>
<proteinExistence type="predicted"/>
<dbReference type="PANTHER" id="PTHR43790:SF4">
    <property type="entry name" value="GUANOSINE IMPORT ATP-BINDING PROTEIN NUPO"/>
    <property type="match status" value="1"/>
</dbReference>
<sequence length="487" mass="54303">MHIQLKNIHKYFGSVHANNDVSLTIEPGQILGLLGENGAGKSTLMKILSGLICKDSGEILINGEEQDLKSPADALRLGIGMLHQDPHDFPSMTIREDLQIWDQRSGRANHSAVDWQALMKIQEDLGFNLDLDGSVGELTVGERQQLELARLLWLGVELLILDEPTTGISASQQEILFSALKKLAGQGKTIIFVSHKLEEVKELCSRAVVLRKGCLIGEREAPFDENDLVKLMFGRQITRTRTAHAGTRDVCLSVQKLNIEDFRIAIENVNFDLYAGEVIGLAGMEGSGQRQFLQALAGMKQPSSGHILFGDEDLFGKNCYDYQKRGIFYVPSARMEEGLVPGMTLEEHYILSDCEKRVFIDSKKSHKVTEDRIQRFNIKGRAVTFSEELSGGNQQRLLLSLLQDPAKVLLLENPTRGLDIESTNWIWSILRERCQAATSIIFSSADLDELTFYADRILVFFSGRISEPLDSAGLDEERLGRMIGGKD</sequence>
<dbReference type="InterPro" id="IPR003593">
    <property type="entry name" value="AAA+_ATPase"/>
</dbReference>
<evidence type="ECO:0000313" key="4">
    <source>
        <dbReference type="EMBL" id="REG10450.1"/>
    </source>
</evidence>
<dbReference type="InterPro" id="IPR050107">
    <property type="entry name" value="ABC_carbohydrate_import_ATPase"/>
</dbReference>
<dbReference type="OrthoDB" id="9771863at2"/>
<dbReference type="RefSeq" id="WP_116223632.1">
    <property type="nucleotide sequence ID" value="NZ_AP018437.1"/>
</dbReference>
<dbReference type="Pfam" id="PF00005">
    <property type="entry name" value="ABC_tran"/>
    <property type="match status" value="2"/>
</dbReference>
<dbReference type="Proteomes" id="UP000256388">
    <property type="component" value="Unassembled WGS sequence"/>
</dbReference>
<evidence type="ECO:0000256" key="2">
    <source>
        <dbReference type="ARBA" id="ARBA00022840"/>
    </source>
</evidence>
<dbReference type="CDD" id="cd03216">
    <property type="entry name" value="ABC_Carb_Monos_I"/>
    <property type="match status" value="1"/>
</dbReference>